<evidence type="ECO:0000313" key="1">
    <source>
        <dbReference type="EMBL" id="GLL04207.1"/>
    </source>
</evidence>
<gene>
    <name evidence="1" type="ORF">GCM10017581_059540</name>
</gene>
<dbReference type="Proteomes" id="UP001143480">
    <property type="component" value="Unassembled WGS sequence"/>
</dbReference>
<protein>
    <submittedName>
        <fullName evidence="1">Uncharacterized protein</fullName>
    </submittedName>
</protein>
<evidence type="ECO:0000313" key="2">
    <source>
        <dbReference type="Proteomes" id="UP001143480"/>
    </source>
</evidence>
<sequence>MRLLTEVEYKATMEPEPVQLGPDADPPFDFWPYFDRIPPGDLQGHDFSEGVVTYAWHMPLGNLQHVLVNCEQPSVFLVLVLDLAGHRVLGHYLLDILRVQDLA</sequence>
<dbReference type="AlphaFoldDB" id="A0A9W6KN94"/>
<name>A0A9W6KN94_9ACTN</name>
<keyword evidence="2" id="KW-1185">Reference proteome</keyword>
<accession>A0A9W6KN94</accession>
<dbReference type="EMBL" id="BSFP01000042">
    <property type="protein sequence ID" value="GLL04207.1"/>
    <property type="molecule type" value="Genomic_DNA"/>
</dbReference>
<reference evidence="1" key="2">
    <citation type="submission" date="2023-01" db="EMBL/GenBank/DDBJ databases">
        <authorList>
            <person name="Sun Q."/>
            <person name="Evtushenko L."/>
        </authorList>
    </citation>
    <scope>NUCLEOTIDE SEQUENCE</scope>
    <source>
        <strain evidence="1">VKM Ac-1321</strain>
    </source>
</reference>
<proteinExistence type="predicted"/>
<organism evidence="1 2">
    <name type="scientific">Dactylosporangium matsuzakiense</name>
    <dbReference type="NCBI Taxonomy" id="53360"/>
    <lineage>
        <taxon>Bacteria</taxon>
        <taxon>Bacillati</taxon>
        <taxon>Actinomycetota</taxon>
        <taxon>Actinomycetes</taxon>
        <taxon>Micromonosporales</taxon>
        <taxon>Micromonosporaceae</taxon>
        <taxon>Dactylosporangium</taxon>
    </lineage>
</organism>
<reference evidence="1" key="1">
    <citation type="journal article" date="2014" name="Int. J. Syst. Evol. Microbiol.">
        <title>Complete genome sequence of Corynebacterium casei LMG S-19264T (=DSM 44701T), isolated from a smear-ripened cheese.</title>
        <authorList>
            <consortium name="US DOE Joint Genome Institute (JGI-PGF)"/>
            <person name="Walter F."/>
            <person name="Albersmeier A."/>
            <person name="Kalinowski J."/>
            <person name="Ruckert C."/>
        </authorList>
    </citation>
    <scope>NUCLEOTIDE SEQUENCE</scope>
    <source>
        <strain evidence="1">VKM Ac-1321</strain>
    </source>
</reference>
<dbReference type="RefSeq" id="WP_261963676.1">
    <property type="nucleotide sequence ID" value="NZ_BAAAXA010000003.1"/>
</dbReference>
<comment type="caution">
    <text evidence="1">The sequence shown here is derived from an EMBL/GenBank/DDBJ whole genome shotgun (WGS) entry which is preliminary data.</text>
</comment>